<evidence type="ECO:0000313" key="10">
    <source>
        <dbReference type="Proteomes" id="UP000282106"/>
    </source>
</evidence>
<evidence type="ECO:0000256" key="7">
    <source>
        <dbReference type="SAM" id="MobiDB-lite"/>
    </source>
</evidence>
<evidence type="ECO:0000313" key="9">
    <source>
        <dbReference type="EMBL" id="ROH93536.1"/>
    </source>
</evidence>
<comment type="caution">
    <text evidence="9">The sequence shown here is derived from an EMBL/GenBank/DDBJ whole genome shotgun (WGS) entry which is preliminary data.</text>
</comment>
<evidence type="ECO:0000256" key="3">
    <source>
        <dbReference type="ARBA" id="ARBA00022475"/>
    </source>
</evidence>
<accession>A0A3N0VL97</accession>
<feature type="transmembrane region" description="Helical" evidence="8">
    <location>
        <begin position="125"/>
        <end position="146"/>
    </location>
</feature>
<dbReference type="GO" id="GO:0005886">
    <property type="term" value="C:plasma membrane"/>
    <property type="evidence" value="ECO:0007669"/>
    <property type="project" value="UniProtKB-SubCell"/>
</dbReference>
<reference evidence="9 10" key="1">
    <citation type="submission" date="2018-10" db="EMBL/GenBank/DDBJ databases">
        <authorList>
            <person name="Chen W.-M."/>
        </authorList>
    </citation>
    <scope>NUCLEOTIDE SEQUENCE [LARGE SCALE GENOMIC DNA]</scope>
    <source>
        <strain evidence="9 10">THS-13</strain>
    </source>
</reference>
<feature type="transmembrane region" description="Helical" evidence="8">
    <location>
        <begin position="97"/>
        <end position="119"/>
    </location>
</feature>
<evidence type="ECO:0000256" key="8">
    <source>
        <dbReference type="SAM" id="Phobius"/>
    </source>
</evidence>
<feature type="compositionally biased region" description="Low complexity" evidence="7">
    <location>
        <begin position="1"/>
        <end position="20"/>
    </location>
</feature>
<feature type="transmembrane region" description="Helical" evidence="8">
    <location>
        <begin position="158"/>
        <end position="177"/>
    </location>
</feature>
<dbReference type="FunCoup" id="A0A3N0VL97">
    <property type="interactions" value="136"/>
</dbReference>
<dbReference type="Proteomes" id="UP000282106">
    <property type="component" value="Unassembled WGS sequence"/>
</dbReference>
<dbReference type="PANTHER" id="PTHR33452:SF1">
    <property type="entry name" value="INNER MEMBRANE PROTEIN YPHA-RELATED"/>
    <property type="match status" value="1"/>
</dbReference>
<evidence type="ECO:0000256" key="1">
    <source>
        <dbReference type="ARBA" id="ARBA00004651"/>
    </source>
</evidence>
<dbReference type="Pfam" id="PF07681">
    <property type="entry name" value="DoxX"/>
    <property type="match status" value="1"/>
</dbReference>
<organism evidence="9 10">
    <name type="scientific">Stagnimonas aquatica</name>
    <dbReference type="NCBI Taxonomy" id="2689987"/>
    <lineage>
        <taxon>Bacteria</taxon>
        <taxon>Pseudomonadati</taxon>
        <taxon>Pseudomonadota</taxon>
        <taxon>Gammaproteobacteria</taxon>
        <taxon>Nevskiales</taxon>
        <taxon>Nevskiaceae</taxon>
        <taxon>Stagnimonas</taxon>
    </lineage>
</organism>
<sequence>MSSSSTPRVSTSTPTASSPPCTRPRTRSSASPPEPGLPSPAPHAALETLPRSNAMSPKLANLAELAGRVLLASLFLLSGLSKIGAYDATVGYMQAMGVPGVALPLVIALEVLGGAALIVGYQTRVAAFLLAGFSLVSALLFHANFADQIQTIMFLKNVSIAGGLLLLVANGAGPLSLDRR</sequence>
<feature type="region of interest" description="Disordered" evidence="7">
    <location>
        <begin position="1"/>
        <end position="44"/>
    </location>
</feature>
<comment type="subcellular location">
    <subcellularLocation>
        <location evidence="1">Cell membrane</location>
        <topology evidence="1">Multi-pass membrane protein</topology>
    </subcellularLocation>
</comment>
<dbReference type="PANTHER" id="PTHR33452">
    <property type="entry name" value="OXIDOREDUCTASE CATD-RELATED"/>
    <property type="match status" value="1"/>
</dbReference>
<feature type="compositionally biased region" description="Pro residues" evidence="7">
    <location>
        <begin position="32"/>
        <end position="41"/>
    </location>
</feature>
<proteinExistence type="inferred from homology"/>
<gene>
    <name evidence="9" type="ORF">ED208_03180</name>
</gene>
<dbReference type="EMBL" id="RJVO01000001">
    <property type="protein sequence ID" value="ROH93536.1"/>
    <property type="molecule type" value="Genomic_DNA"/>
</dbReference>
<evidence type="ECO:0000256" key="4">
    <source>
        <dbReference type="ARBA" id="ARBA00022692"/>
    </source>
</evidence>
<dbReference type="InterPro" id="IPR032808">
    <property type="entry name" value="DoxX"/>
</dbReference>
<comment type="similarity">
    <text evidence="2">Belongs to the DoxX family.</text>
</comment>
<keyword evidence="4 8" id="KW-0812">Transmembrane</keyword>
<dbReference type="InParanoid" id="A0A3N0VL97"/>
<name>A0A3N0VL97_9GAMM</name>
<evidence type="ECO:0000256" key="2">
    <source>
        <dbReference type="ARBA" id="ARBA00006679"/>
    </source>
</evidence>
<keyword evidence="6 8" id="KW-0472">Membrane</keyword>
<keyword evidence="10" id="KW-1185">Reference proteome</keyword>
<protein>
    <submittedName>
        <fullName evidence="9">DoxX family membrane protein</fullName>
    </submittedName>
</protein>
<dbReference type="AlphaFoldDB" id="A0A3N0VL97"/>
<dbReference type="InterPro" id="IPR051907">
    <property type="entry name" value="DoxX-like_oxidoreductase"/>
</dbReference>
<keyword evidence="3" id="KW-1003">Cell membrane</keyword>
<evidence type="ECO:0000256" key="6">
    <source>
        <dbReference type="ARBA" id="ARBA00023136"/>
    </source>
</evidence>
<keyword evidence="5 8" id="KW-1133">Transmembrane helix</keyword>
<evidence type="ECO:0000256" key="5">
    <source>
        <dbReference type="ARBA" id="ARBA00022989"/>
    </source>
</evidence>
<feature type="transmembrane region" description="Helical" evidence="8">
    <location>
        <begin position="65"/>
        <end position="85"/>
    </location>
</feature>